<dbReference type="InterPro" id="IPR001247">
    <property type="entry name" value="ExoRNase_PH_dom1"/>
</dbReference>
<organism evidence="9 10">
    <name type="scientific">Cyanidium caldarium</name>
    <name type="common">Red alga</name>
    <dbReference type="NCBI Taxonomy" id="2771"/>
    <lineage>
        <taxon>Eukaryota</taxon>
        <taxon>Rhodophyta</taxon>
        <taxon>Bangiophyceae</taxon>
        <taxon>Cyanidiales</taxon>
        <taxon>Cyanidiaceae</taxon>
        <taxon>Cyanidium</taxon>
    </lineage>
</organism>
<dbReference type="EMBL" id="JANCYW010000001">
    <property type="protein sequence ID" value="KAK4534410.1"/>
    <property type="molecule type" value="Genomic_DNA"/>
</dbReference>
<dbReference type="InterPro" id="IPR015847">
    <property type="entry name" value="ExoRNase_PH_dom2"/>
</dbReference>
<dbReference type="GO" id="GO:0005730">
    <property type="term" value="C:nucleolus"/>
    <property type="evidence" value="ECO:0007669"/>
    <property type="project" value="UniProtKB-SubCell"/>
</dbReference>
<dbReference type="GO" id="GO:0000467">
    <property type="term" value="P:exonucleolytic trimming to generate mature 3'-end of 5.8S rRNA from tricistronic rRNA transcript (SSU-rRNA, 5.8S rRNA, LSU-rRNA)"/>
    <property type="evidence" value="ECO:0007669"/>
    <property type="project" value="TreeGrafter"/>
</dbReference>
<dbReference type="InterPro" id="IPR036345">
    <property type="entry name" value="ExoRNase_PH_dom2_sf"/>
</dbReference>
<dbReference type="GO" id="GO:0071038">
    <property type="term" value="P:TRAMP-dependent tRNA surveillance pathway"/>
    <property type="evidence" value="ECO:0007669"/>
    <property type="project" value="TreeGrafter"/>
</dbReference>
<name>A0AAV9IQ46_CYACA</name>
<dbReference type="InterPro" id="IPR050590">
    <property type="entry name" value="Exosome_comp_Rrp42_subfam"/>
</dbReference>
<reference evidence="9 10" key="1">
    <citation type="submission" date="2022-07" db="EMBL/GenBank/DDBJ databases">
        <title>Genome-wide signatures of adaptation to extreme environments.</title>
        <authorList>
            <person name="Cho C.H."/>
            <person name="Yoon H.S."/>
        </authorList>
    </citation>
    <scope>NUCLEOTIDE SEQUENCE [LARGE SCALE GENOMIC DNA]</scope>
    <source>
        <strain evidence="9 10">DBV 063 E5</strain>
    </source>
</reference>
<dbReference type="Gene3D" id="3.30.230.70">
    <property type="entry name" value="GHMP Kinase, N-terminal domain"/>
    <property type="match status" value="1"/>
</dbReference>
<dbReference type="Pfam" id="PF01138">
    <property type="entry name" value="RNase_PH"/>
    <property type="match status" value="1"/>
</dbReference>
<dbReference type="GO" id="GO:0035925">
    <property type="term" value="F:mRNA 3'-UTR AU-rich region binding"/>
    <property type="evidence" value="ECO:0007669"/>
    <property type="project" value="TreeGrafter"/>
</dbReference>
<dbReference type="GO" id="GO:0071035">
    <property type="term" value="P:nuclear polyadenylation-dependent rRNA catabolic process"/>
    <property type="evidence" value="ECO:0007669"/>
    <property type="project" value="TreeGrafter"/>
</dbReference>
<evidence type="ECO:0000256" key="5">
    <source>
        <dbReference type="ARBA" id="ARBA00022835"/>
    </source>
</evidence>
<dbReference type="GO" id="GO:0034476">
    <property type="term" value="P:U5 snRNA 3'-end processing"/>
    <property type="evidence" value="ECO:0007669"/>
    <property type="project" value="TreeGrafter"/>
</dbReference>
<evidence type="ECO:0000256" key="4">
    <source>
        <dbReference type="ARBA" id="ARBA00022490"/>
    </source>
</evidence>
<dbReference type="GO" id="GO:0034473">
    <property type="term" value="P:U1 snRNA 3'-end processing"/>
    <property type="evidence" value="ECO:0007669"/>
    <property type="project" value="TreeGrafter"/>
</dbReference>
<dbReference type="PANTHER" id="PTHR11097:SF8">
    <property type="entry name" value="EXOSOME COMPLEX COMPONENT RRP42"/>
    <property type="match status" value="1"/>
</dbReference>
<dbReference type="InterPro" id="IPR020568">
    <property type="entry name" value="Ribosomal_Su5_D2-typ_SF"/>
</dbReference>
<proteinExistence type="inferred from homology"/>
<keyword evidence="10" id="KW-1185">Reference proteome</keyword>
<evidence type="ECO:0000256" key="2">
    <source>
        <dbReference type="ARBA" id="ARBA00004604"/>
    </source>
</evidence>
<comment type="subcellular location">
    <subcellularLocation>
        <location evidence="1">Cytoplasm</location>
    </subcellularLocation>
    <subcellularLocation>
        <location evidence="2">Nucleus</location>
        <location evidence="2">Nucleolus</location>
    </subcellularLocation>
</comment>
<dbReference type="GO" id="GO:0000177">
    <property type="term" value="C:cytoplasmic exosome (RNase complex)"/>
    <property type="evidence" value="ECO:0007669"/>
    <property type="project" value="TreeGrafter"/>
</dbReference>
<dbReference type="Pfam" id="PF03725">
    <property type="entry name" value="RNase_PH_C"/>
    <property type="match status" value="1"/>
</dbReference>
<gene>
    <name evidence="9" type="ORF">CDCA_CDCA01G0435</name>
</gene>
<evidence type="ECO:0000313" key="9">
    <source>
        <dbReference type="EMBL" id="KAK4534410.1"/>
    </source>
</evidence>
<dbReference type="GO" id="GO:0071028">
    <property type="term" value="P:nuclear mRNA surveillance"/>
    <property type="evidence" value="ECO:0007669"/>
    <property type="project" value="TreeGrafter"/>
</dbReference>
<dbReference type="GO" id="GO:0000176">
    <property type="term" value="C:nuclear exosome (RNase complex)"/>
    <property type="evidence" value="ECO:0007669"/>
    <property type="project" value="TreeGrafter"/>
</dbReference>
<evidence type="ECO:0000259" key="7">
    <source>
        <dbReference type="Pfam" id="PF01138"/>
    </source>
</evidence>
<dbReference type="SUPFAM" id="SSF55666">
    <property type="entry name" value="Ribonuclease PH domain 2-like"/>
    <property type="match status" value="1"/>
</dbReference>
<evidence type="ECO:0000256" key="6">
    <source>
        <dbReference type="ARBA" id="ARBA00042523"/>
    </source>
</evidence>
<dbReference type="SUPFAM" id="SSF54211">
    <property type="entry name" value="Ribosomal protein S5 domain 2-like"/>
    <property type="match status" value="1"/>
</dbReference>
<comment type="caution">
    <text evidence="9">The sequence shown here is derived from an EMBL/GenBank/DDBJ whole genome shotgun (WGS) entry which is preliminary data.</text>
</comment>
<sequence>MESNKRLSRHEQAVMVQLLRAHGLRVDGRAAATERHMTLETEEIPSAAGSARVRLPGSTEVLAGTSTELQSHVSEGAQTTIPEGCLTFRVEFCGAADRLYQGRGAEAPSAEMTSLLASIYQPARRLRRSLMAGQQTEDVRGQLRTRYCCWSLCVDVLVLGTGGGNVVDAATVAVRAALATTYLPAVEWREGVGRGGTAGWELVDDWERYQPVDVTSAPLSITLVWMAEGKGTADGVTGESILPDPVVDPSAEEESSAAAALTVASAGSRHLCGVLQRGVLSLPPETVKKAVEQGITRCAERCASLDAFIAESIAAAEADE</sequence>
<evidence type="ECO:0000313" key="10">
    <source>
        <dbReference type="Proteomes" id="UP001301350"/>
    </source>
</evidence>
<keyword evidence="4" id="KW-0963">Cytoplasm</keyword>
<feature type="domain" description="Exoribonuclease phosphorolytic" evidence="8">
    <location>
        <begin position="245"/>
        <end position="295"/>
    </location>
</feature>
<dbReference type="AlphaFoldDB" id="A0AAV9IQ46"/>
<evidence type="ECO:0000256" key="1">
    <source>
        <dbReference type="ARBA" id="ARBA00004496"/>
    </source>
</evidence>
<protein>
    <recommendedName>
        <fullName evidence="6">Ribosomal RNA-processing protein 42</fullName>
    </recommendedName>
</protein>
<keyword evidence="5" id="KW-0271">Exosome</keyword>
<evidence type="ECO:0000259" key="8">
    <source>
        <dbReference type="Pfam" id="PF03725"/>
    </source>
</evidence>
<feature type="domain" description="Exoribonuclease phosphorolytic" evidence="7">
    <location>
        <begin position="35"/>
        <end position="184"/>
    </location>
</feature>
<dbReference type="PANTHER" id="PTHR11097">
    <property type="entry name" value="EXOSOME COMPLEX EXONUCLEASE RIBOSOMAL RNA PROCESSING PROTEIN"/>
    <property type="match status" value="1"/>
</dbReference>
<evidence type="ECO:0000256" key="3">
    <source>
        <dbReference type="ARBA" id="ARBA00006678"/>
    </source>
</evidence>
<comment type="similarity">
    <text evidence="3">Belongs to the RNase PH family.</text>
</comment>
<accession>A0AAV9IQ46</accession>
<dbReference type="GO" id="GO:0034475">
    <property type="term" value="P:U4 snRNA 3'-end processing"/>
    <property type="evidence" value="ECO:0007669"/>
    <property type="project" value="TreeGrafter"/>
</dbReference>
<dbReference type="InterPro" id="IPR027408">
    <property type="entry name" value="PNPase/RNase_PH_dom_sf"/>
</dbReference>
<dbReference type="GO" id="GO:0016075">
    <property type="term" value="P:rRNA catabolic process"/>
    <property type="evidence" value="ECO:0007669"/>
    <property type="project" value="TreeGrafter"/>
</dbReference>
<dbReference type="Proteomes" id="UP001301350">
    <property type="component" value="Unassembled WGS sequence"/>
</dbReference>